<reference evidence="1" key="1">
    <citation type="submission" date="2020-08" db="EMBL/GenBank/DDBJ databases">
        <title>Genome public.</title>
        <authorList>
            <person name="Liu C."/>
            <person name="Sun Q."/>
        </authorList>
    </citation>
    <scope>NUCLEOTIDE SEQUENCE</scope>
    <source>
        <strain evidence="1">NSJ-12</strain>
    </source>
</reference>
<sequence length="206" mass="23885">MKQIGLVIISALLLTQTLQACWIYSTPQERVNRADMIAIVELVGQSGTVDKGEYFVGRDQSKTYMRKDTVWEVKVDQVIKGFHIGESLHILTDGMRDNKVKMSTDFYLDEEMDQYAIVYLNSRKEGYYVEEPADVVPLKQIIDGDLEATLQQENLLDKPLRSEQTQEDWVTYQQLLLELEEERQGLFSIKIREGIDNLYHFLEQIG</sequence>
<evidence type="ECO:0000313" key="2">
    <source>
        <dbReference type="Proteomes" id="UP000655830"/>
    </source>
</evidence>
<accession>A0A926EHU7</accession>
<proteinExistence type="predicted"/>
<dbReference type="AlphaFoldDB" id="A0A926EHU7"/>
<dbReference type="Proteomes" id="UP000655830">
    <property type="component" value="Unassembled WGS sequence"/>
</dbReference>
<dbReference type="RefSeq" id="WP_249332765.1">
    <property type="nucleotide sequence ID" value="NZ_JACRSY010000014.1"/>
</dbReference>
<gene>
    <name evidence="1" type="ORF">H8718_09975</name>
</gene>
<protein>
    <submittedName>
        <fullName evidence="1">Uncharacterized protein</fullName>
    </submittedName>
</protein>
<dbReference type="PROSITE" id="PS51257">
    <property type="entry name" value="PROKAR_LIPOPROTEIN"/>
    <property type="match status" value="1"/>
</dbReference>
<comment type="caution">
    <text evidence="1">The sequence shown here is derived from an EMBL/GenBank/DDBJ whole genome shotgun (WGS) entry which is preliminary data.</text>
</comment>
<name>A0A926EHU7_9FIRM</name>
<evidence type="ECO:0000313" key="1">
    <source>
        <dbReference type="EMBL" id="MBC8579854.1"/>
    </source>
</evidence>
<keyword evidence="2" id="KW-1185">Reference proteome</keyword>
<organism evidence="1 2">
    <name type="scientific">Zhenhengia yiwuensis</name>
    <dbReference type="NCBI Taxonomy" id="2763666"/>
    <lineage>
        <taxon>Bacteria</taxon>
        <taxon>Bacillati</taxon>
        <taxon>Bacillota</taxon>
        <taxon>Clostridia</taxon>
        <taxon>Lachnospirales</taxon>
        <taxon>Lachnospiraceae</taxon>
        <taxon>Zhenhengia</taxon>
    </lineage>
</organism>
<dbReference type="EMBL" id="JACRSY010000014">
    <property type="protein sequence ID" value="MBC8579854.1"/>
    <property type="molecule type" value="Genomic_DNA"/>
</dbReference>